<dbReference type="GO" id="GO:0050661">
    <property type="term" value="F:NADP binding"/>
    <property type="evidence" value="ECO:0007669"/>
    <property type="project" value="InterPro"/>
</dbReference>
<reference evidence="6 7" key="1">
    <citation type="submission" date="2018-01" db="EMBL/GenBank/DDBJ databases">
        <title>Harnessing the power of phylogenomics to disentangle the directionality and signatures of interkingdom host jumping in the parasitic fungal genus Tolypocladium.</title>
        <authorList>
            <person name="Quandt C.A."/>
            <person name="Patterson W."/>
            <person name="Spatafora J.W."/>
        </authorList>
    </citation>
    <scope>NUCLEOTIDE SEQUENCE [LARGE SCALE GENOMIC DNA]</scope>
    <source>
        <strain evidence="6 7">NRBC 100945</strain>
    </source>
</reference>
<dbReference type="PIRSF" id="PIRSF000103">
    <property type="entry name" value="HIBADH"/>
    <property type="match status" value="1"/>
</dbReference>
<dbReference type="PANTHER" id="PTHR22981">
    <property type="entry name" value="3-HYDROXYISOBUTYRATE DEHYDROGENASE-RELATED"/>
    <property type="match status" value="1"/>
</dbReference>
<evidence type="ECO:0000313" key="7">
    <source>
        <dbReference type="Proteomes" id="UP000237481"/>
    </source>
</evidence>
<comment type="caution">
    <text evidence="6">The sequence shown here is derived from an EMBL/GenBank/DDBJ whole genome shotgun (WGS) entry which is preliminary data.</text>
</comment>
<dbReference type="GO" id="GO:0008442">
    <property type="term" value="F:3-hydroxyisobutyrate dehydrogenase activity"/>
    <property type="evidence" value="ECO:0007669"/>
    <property type="project" value="TreeGrafter"/>
</dbReference>
<dbReference type="PANTHER" id="PTHR22981:SF81">
    <property type="entry name" value="DEHYDROGENASE, PUTATIVE-RELATED"/>
    <property type="match status" value="1"/>
</dbReference>
<dbReference type="Gene3D" id="1.10.1040.10">
    <property type="entry name" value="N-(1-d-carboxylethyl)-l-norvaline Dehydrogenase, domain 2"/>
    <property type="match status" value="1"/>
</dbReference>
<keyword evidence="7" id="KW-1185">Reference proteome</keyword>
<dbReference type="InterPro" id="IPR015815">
    <property type="entry name" value="HIBADH-related"/>
</dbReference>
<feature type="active site" evidence="3">
    <location>
        <position position="175"/>
    </location>
</feature>
<protein>
    <submittedName>
        <fullName evidence="6">3-hydroxyisobutyrate dehydrogenase</fullName>
    </submittedName>
</protein>
<dbReference type="OrthoDB" id="21615at2759"/>
<dbReference type="GO" id="GO:0006574">
    <property type="term" value="P:L-valine catabolic process"/>
    <property type="evidence" value="ECO:0007669"/>
    <property type="project" value="TreeGrafter"/>
</dbReference>
<proteinExistence type="predicted"/>
<dbReference type="SUPFAM" id="SSF51735">
    <property type="entry name" value="NAD(P)-binding Rossmann-fold domains"/>
    <property type="match status" value="1"/>
</dbReference>
<dbReference type="InterPro" id="IPR013328">
    <property type="entry name" value="6PGD_dom2"/>
</dbReference>
<dbReference type="EMBL" id="PKSG01000834">
    <property type="protein sequence ID" value="POR32519.1"/>
    <property type="molecule type" value="Genomic_DNA"/>
</dbReference>
<keyword evidence="2" id="KW-0520">NAD</keyword>
<organism evidence="6 7">
    <name type="scientific">Tolypocladium paradoxum</name>
    <dbReference type="NCBI Taxonomy" id="94208"/>
    <lineage>
        <taxon>Eukaryota</taxon>
        <taxon>Fungi</taxon>
        <taxon>Dikarya</taxon>
        <taxon>Ascomycota</taxon>
        <taxon>Pezizomycotina</taxon>
        <taxon>Sordariomycetes</taxon>
        <taxon>Hypocreomycetidae</taxon>
        <taxon>Hypocreales</taxon>
        <taxon>Ophiocordycipitaceae</taxon>
        <taxon>Tolypocladium</taxon>
    </lineage>
</organism>
<dbReference type="AlphaFoldDB" id="A0A2S4KQQ9"/>
<dbReference type="InterPro" id="IPR029154">
    <property type="entry name" value="HIBADH-like_NADP-bd"/>
</dbReference>
<gene>
    <name evidence="6" type="ORF">TPAR_07287</name>
</gene>
<evidence type="ECO:0000256" key="1">
    <source>
        <dbReference type="ARBA" id="ARBA00023002"/>
    </source>
</evidence>
<dbReference type="STRING" id="94208.A0A2S4KQQ9"/>
<feature type="domain" description="6-phosphogluconate dehydrogenase NADP-binding" evidence="4">
    <location>
        <begin position="1"/>
        <end position="151"/>
    </location>
</feature>
<evidence type="ECO:0000259" key="4">
    <source>
        <dbReference type="Pfam" id="PF03446"/>
    </source>
</evidence>
<name>A0A2S4KQQ9_9HYPO</name>
<sequence>MGYGMAGNVRMKMSSSGVLLIHDVVRDTCDKFVHEFKEFGTIQIVDTPEAGVNQSNTIITMVPRGVNVREVYLDGVGAVKNAAKADRVILECSTIEVQTTREVGNEIMQAGIGKYFDTPVSGGAISAKNGTLSFLIGHSEDDIPMAKRIAEVVRMMANPEKIIFCGKLGNGLGAKICNNYLSFCNMLSIAEAMSIGIRLGVDKHTLFNCIRNSGGNSATFHNFQPCPGLIPHLPSSNDFKPGFRPFMMVKDLTLAVEAGEQTGINATMAQTALETFRKAMEDPRCK</sequence>
<dbReference type="Pfam" id="PF14833">
    <property type="entry name" value="NAD_binding_11"/>
    <property type="match status" value="1"/>
</dbReference>
<keyword evidence="1" id="KW-0560">Oxidoreductase</keyword>
<dbReference type="Proteomes" id="UP000237481">
    <property type="component" value="Unassembled WGS sequence"/>
</dbReference>
<dbReference type="Pfam" id="PF03446">
    <property type="entry name" value="NAD_binding_2"/>
    <property type="match status" value="1"/>
</dbReference>
<dbReference type="SUPFAM" id="SSF48179">
    <property type="entry name" value="6-phosphogluconate dehydrogenase C-terminal domain-like"/>
    <property type="match status" value="1"/>
</dbReference>
<dbReference type="InterPro" id="IPR008927">
    <property type="entry name" value="6-PGluconate_DH-like_C_sf"/>
</dbReference>
<dbReference type="InterPro" id="IPR036291">
    <property type="entry name" value="NAD(P)-bd_dom_sf"/>
</dbReference>
<dbReference type="Gene3D" id="3.40.50.720">
    <property type="entry name" value="NAD(P)-binding Rossmann-like Domain"/>
    <property type="match status" value="1"/>
</dbReference>
<feature type="domain" description="3-hydroxyisobutyrate dehydrogenase-like NAD-binding" evidence="5">
    <location>
        <begin position="169"/>
        <end position="279"/>
    </location>
</feature>
<evidence type="ECO:0000313" key="6">
    <source>
        <dbReference type="EMBL" id="POR32519.1"/>
    </source>
</evidence>
<accession>A0A2S4KQQ9</accession>
<evidence type="ECO:0000256" key="3">
    <source>
        <dbReference type="PIRSR" id="PIRSR000103-1"/>
    </source>
</evidence>
<evidence type="ECO:0000259" key="5">
    <source>
        <dbReference type="Pfam" id="PF14833"/>
    </source>
</evidence>
<feature type="non-terminal residue" evidence="6">
    <location>
        <position position="286"/>
    </location>
</feature>
<dbReference type="InterPro" id="IPR006115">
    <property type="entry name" value="6PGDH_NADP-bd"/>
</dbReference>
<dbReference type="GO" id="GO:0005739">
    <property type="term" value="C:mitochondrion"/>
    <property type="evidence" value="ECO:0007669"/>
    <property type="project" value="TreeGrafter"/>
</dbReference>
<evidence type="ECO:0000256" key="2">
    <source>
        <dbReference type="ARBA" id="ARBA00023027"/>
    </source>
</evidence>
<dbReference type="GO" id="GO:0051287">
    <property type="term" value="F:NAD binding"/>
    <property type="evidence" value="ECO:0007669"/>
    <property type="project" value="InterPro"/>
</dbReference>